<gene>
    <name evidence="1" type="ORF">BJ508DRAFT_88239</name>
</gene>
<dbReference type="Proteomes" id="UP000275078">
    <property type="component" value="Unassembled WGS sequence"/>
</dbReference>
<organism evidence="1 2">
    <name type="scientific">Ascobolus immersus RN42</name>
    <dbReference type="NCBI Taxonomy" id="1160509"/>
    <lineage>
        <taxon>Eukaryota</taxon>
        <taxon>Fungi</taxon>
        <taxon>Dikarya</taxon>
        <taxon>Ascomycota</taxon>
        <taxon>Pezizomycotina</taxon>
        <taxon>Pezizomycetes</taxon>
        <taxon>Pezizales</taxon>
        <taxon>Ascobolaceae</taxon>
        <taxon>Ascobolus</taxon>
    </lineage>
</organism>
<proteinExistence type="predicted"/>
<accession>A0A3N4HAU5</accession>
<dbReference type="EMBL" id="ML119912">
    <property type="protein sequence ID" value="RPA71613.1"/>
    <property type="molecule type" value="Genomic_DNA"/>
</dbReference>
<name>A0A3N4HAU5_ASCIM</name>
<sequence>MLNIRPTHPHNARPLEVWVEPELYPMAEAAPRGPKPSEGGYLQRDVRSLQDGWQANVYGPETGCYEVLEPALEGWSREGRYRFFFRGNQEQVWREIEPFAATELWNTAFGACGRSGGFVDASLPHLSDRSDLEMGALDGNGVGRPGSRFLSINLDQTRQHLKATFGIDEGGIQGLQTPISGGEDLIRVKFCNGKEADWVEGQLKRRLRWVSEKGELGEWLLHNIKDDISIPDCDQGNGVSFYDNAYSEDSSEGYPEGGPRLDLFGESDSEADEQLWRYPELSFLNASPDDYELLSRVYLENDFPPVETPEQKELFRGVWEAAKAPNSKTRNALDADIAYTDAYIQQMLSANNGAFIDDPLLDNALIDDPLLNNPLFNDPLNLNADHYVDAPSSPLLAAPVPIFPAAFPYDLFDTTPYSTSSSPGLASSVKSPASLPDHLLDTVPHTISSSPELATLVPMSTALVNDLIDASSHNTSSSLELPAPTPQKPSFLVDDLLKTENHIVSSSPGSLSSTSFSPAVCSFLHSTSTNQLLQLCLTEDAVVDLESFVNSEMFEDEIPSDVQGLLHAP</sequence>
<evidence type="ECO:0000313" key="2">
    <source>
        <dbReference type="Proteomes" id="UP000275078"/>
    </source>
</evidence>
<protein>
    <submittedName>
        <fullName evidence="1">Uncharacterized protein</fullName>
    </submittedName>
</protein>
<reference evidence="1 2" key="1">
    <citation type="journal article" date="2018" name="Nat. Ecol. Evol.">
        <title>Pezizomycetes genomes reveal the molecular basis of ectomycorrhizal truffle lifestyle.</title>
        <authorList>
            <person name="Murat C."/>
            <person name="Payen T."/>
            <person name="Noel B."/>
            <person name="Kuo A."/>
            <person name="Morin E."/>
            <person name="Chen J."/>
            <person name="Kohler A."/>
            <person name="Krizsan K."/>
            <person name="Balestrini R."/>
            <person name="Da Silva C."/>
            <person name="Montanini B."/>
            <person name="Hainaut M."/>
            <person name="Levati E."/>
            <person name="Barry K.W."/>
            <person name="Belfiori B."/>
            <person name="Cichocki N."/>
            <person name="Clum A."/>
            <person name="Dockter R.B."/>
            <person name="Fauchery L."/>
            <person name="Guy J."/>
            <person name="Iotti M."/>
            <person name="Le Tacon F."/>
            <person name="Lindquist E.A."/>
            <person name="Lipzen A."/>
            <person name="Malagnac F."/>
            <person name="Mello A."/>
            <person name="Molinier V."/>
            <person name="Miyauchi S."/>
            <person name="Poulain J."/>
            <person name="Riccioni C."/>
            <person name="Rubini A."/>
            <person name="Sitrit Y."/>
            <person name="Splivallo R."/>
            <person name="Traeger S."/>
            <person name="Wang M."/>
            <person name="Zifcakova L."/>
            <person name="Wipf D."/>
            <person name="Zambonelli A."/>
            <person name="Paolocci F."/>
            <person name="Nowrousian M."/>
            <person name="Ottonello S."/>
            <person name="Baldrian P."/>
            <person name="Spatafora J.W."/>
            <person name="Henrissat B."/>
            <person name="Nagy L.G."/>
            <person name="Aury J.M."/>
            <person name="Wincker P."/>
            <person name="Grigoriev I.V."/>
            <person name="Bonfante P."/>
            <person name="Martin F.M."/>
        </authorList>
    </citation>
    <scope>NUCLEOTIDE SEQUENCE [LARGE SCALE GENOMIC DNA]</scope>
    <source>
        <strain evidence="1 2">RN42</strain>
    </source>
</reference>
<dbReference type="AlphaFoldDB" id="A0A3N4HAU5"/>
<evidence type="ECO:0000313" key="1">
    <source>
        <dbReference type="EMBL" id="RPA71613.1"/>
    </source>
</evidence>
<keyword evidence="2" id="KW-1185">Reference proteome</keyword>